<dbReference type="EnsemblMetazoa" id="AATE008631-RA">
    <property type="protein sequence ID" value="AATE008631-PA.1"/>
    <property type="gene ID" value="AATE008631"/>
</dbReference>
<feature type="region of interest" description="Disordered" evidence="1">
    <location>
        <begin position="1"/>
        <end position="27"/>
    </location>
</feature>
<protein>
    <submittedName>
        <fullName evidence="2">Uncharacterized protein</fullName>
    </submittedName>
</protein>
<feature type="compositionally biased region" description="Low complexity" evidence="1">
    <location>
        <begin position="308"/>
        <end position="320"/>
    </location>
</feature>
<reference evidence="2" key="1">
    <citation type="submission" date="2022-08" db="UniProtKB">
        <authorList>
            <consortium name="EnsemblMetazoa"/>
        </authorList>
    </citation>
    <scope>IDENTIFICATION</scope>
    <source>
        <strain evidence="2">EBRO</strain>
    </source>
</reference>
<accession>A0A182IZU2</accession>
<sequence>MRVDGSIAPARAPTAAPDPADEPGDSRVHSRIVALGALVSPRDHTDYHLLLVWRVFSALCVQLVVCLHRPSTSGPGELQRTATVTLARVPATLEVPGAQHFGGDLEAIVAGPSALRVRQDGHGQLLEALGQLAGLRRAPTRHHRLATIEKRIGGATGREADRHGAIFRPDRWAFEQQQRHVVVVAQLLVAVRDDAHHPPPDGVLVQLGNVGAPQEHLEPGRLHPRHAVRRRQDVAVVNQTAPAGEPRPVEQGRHPGKPVDVGRVSADHTQRVGRHRAAGCGRSARNEIPRTKTGSGTSFPRNYGGPDKQQASKQSAQQQQPISTLLIAKRGQAAAHSICNPRPTENGFPASRRSSWKRQDYSRGVVLTSSKHSPEVDRSGVAIVV</sequence>
<proteinExistence type="predicted"/>
<feature type="compositionally biased region" description="Low complexity" evidence="1">
    <location>
        <begin position="8"/>
        <end position="18"/>
    </location>
</feature>
<evidence type="ECO:0000256" key="1">
    <source>
        <dbReference type="SAM" id="MobiDB-lite"/>
    </source>
</evidence>
<evidence type="ECO:0000313" key="2">
    <source>
        <dbReference type="EnsemblMetazoa" id="AATE008631-PA.1"/>
    </source>
</evidence>
<dbReference type="VEuPathDB" id="VectorBase:AATE008631"/>
<name>A0A182IZU2_ANOAO</name>
<feature type="region of interest" description="Disordered" evidence="1">
    <location>
        <begin position="241"/>
        <end position="320"/>
    </location>
</feature>
<organism evidence="2">
    <name type="scientific">Anopheles atroparvus</name>
    <name type="common">European mosquito</name>
    <dbReference type="NCBI Taxonomy" id="41427"/>
    <lineage>
        <taxon>Eukaryota</taxon>
        <taxon>Metazoa</taxon>
        <taxon>Ecdysozoa</taxon>
        <taxon>Arthropoda</taxon>
        <taxon>Hexapoda</taxon>
        <taxon>Insecta</taxon>
        <taxon>Pterygota</taxon>
        <taxon>Neoptera</taxon>
        <taxon>Endopterygota</taxon>
        <taxon>Diptera</taxon>
        <taxon>Nematocera</taxon>
        <taxon>Culicoidea</taxon>
        <taxon>Culicidae</taxon>
        <taxon>Anophelinae</taxon>
        <taxon>Anopheles</taxon>
    </lineage>
</organism>
<feature type="region of interest" description="Disordered" evidence="1">
    <location>
        <begin position="334"/>
        <end position="358"/>
    </location>
</feature>
<dbReference type="AlphaFoldDB" id="A0A182IZU2"/>